<feature type="compositionally biased region" description="Low complexity" evidence="1">
    <location>
        <begin position="100"/>
        <end position="113"/>
    </location>
</feature>
<dbReference type="AlphaFoldDB" id="A0A1Y2BBD7"/>
<keyword evidence="3" id="KW-1185">Reference proteome</keyword>
<name>A0A1Y2BBD7_9TREE</name>
<evidence type="ECO:0000313" key="3">
    <source>
        <dbReference type="Proteomes" id="UP000193986"/>
    </source>
</evidence>
<accession>A0A1Y2BBD7</accession>
<protein>
    <submittedName>
        <fullName evidence="2">Uncharacterized protein</fullName>
    </submittedName>
</protein>
<dbReference type="InParanoid" id="A0A1Y2BBD7"/>
<feature type="compositionally biased region" description="Low complexity" evidence="1">
    <location>
        <begin position="36"/>
        <end position="51"/>
    </location>
</feature>
<comment type="caution">
    <text evidence="2">The sequence shown here is derived from an EMBL/GenBank/DDBJ whole genome shotgun (WGS) entry which is preliminary data.</text>
</comment>
<dbReference type="EMBL" id="MCFC01000011">
    <property type="protein sequence ID" value="ORY32139.1"/>
    <property type="molecule type" value="Genomic_DNA"/>
</dbReference>
<reference evidence="2 3" key="1">
    <citation type="submission" date="2016-07" db="EMBL/GenBank/DDBJ databases">
        <title>Pervasive Adenine N6-methylation of Active Genes in Fungi.</title>
        <authorList>
            <consortium name="DOE Joint Genome Institute"/>
            <person name="Mondo S.J."/>
            <person name="Dannebaum R.O."/>
            <person name="Kuo R.C."/>
            <person name="Labutti K."/>
            <person name="Haridas S."/>
            <person name="Kuo A."/>
            <person name="Salamov A."/>
            <person name="Ahrendt S.R."/>
            <person name="Lipzen A."/>
            <person name="Sullivan W."/>
            <person name="Andreopoulos W.B."/>
            <person name="Clum A."/>
            <person name="Lindquist E."/>
            <person name="Daum C."/>
            <person name="Ramamoorthy G.K."/>
            <person name="Gryganskyi A."/>
            <person name="Culley D."/>
            <person name="Magnuson J.K."/>
            <person name="James T.Y."/>
            <person name="O'Malley M.A."/>
            <person name="Stajich J.E."/>
            <person name="Spatafora J.W."/>
            <person name="Visel A."/>
            <person name="Grigoriev I.V."/>
        </authorList>
    </citation>
    <scope>NUCLEOTIDE SEQUENCE [LARGE SCALE GENOMIC DNA]</scope>
    <source>
        <strain evidence="2 3">68-887.2</strain>
    </source>
</reference>
<feature type="compositionally biased region" description="Polar residues" evidence="1">
    <location>
        <begin position="59"/>
        <end position="76"/>
    </location>
</feature>
<dbReference type="Proteomes" id="UP000193986">
    <property type="component" value="Unassembled WGS sequence"/>
</dbReference>
<feature type="compositionally biased region" description="Low complexity" evidence="1">
    <location>
        <begin position="78"/>
        <end position="90"/>
    </location>
</feature>
<proteinExistence type="predicted"/>
<organism evidence="2 3">
    <name type="scientific">Naematelia encephala</name>
    <dbReference type="NCBI Taxonomy" id="71784"/>
    <lineage>
        <taxon>Eukaryota</taxon>
        <taxon>Fungi</taxon>
        <taxon>Dikarya</taxon>
        <taxon>Basidiomycota</taxon>
        <taxon>Agaricomycotina</taxon>
        <taxon>Tremellomycetes</taxon>
        <taxon>Tremellales</taxon>
        <taxon>Naemateliaceae</taxon>
        <taxon>Naematelia</taxon>
    </lineage>
</organism>
<evidence type="ECO:0000256" key="1">
    <source>
        <dbReference type="SAM" id="MobiDB-lite"/>
    </source>
</evidence>
<feature type="compositionally biased region" description="Polar residues" evidence="1">
    <location>
        <begin position="25"/>
        <end position="35"/>
    </location>
</feature>
<sequence>MDIDVDARVIEAAEQQERVREQGQDDSWLNQFRAYQQQQGQGQGQEQVQAQEQEHQHKASSSSARFTETFSSSRTQIDPPSSWSFDSSPSHTLLRLDHASSSSPSPSSPSSPSSHDRDNVDLGNSPSSPLSSSHSTLHPPRLSSSIRPKSKPIPIVLSHKGNSRSLTRHSPYPPVSSLRSTSSTMTPSTSARHTLPPSAHATPPSLSAAAAARLTSPTPSMSSSNRRRQAPLFPNSPRQDRDHVPATLTPTQTAAIPYSPFRSAYSHAPRPPRQVGVPITPRTASHLAHHPYRPPPSASAPSKLPDPAYPITGPYYLVPSPTRRNAKGEPEMDVVPAVPTAAAILHLKANAGKFWNAPESADIVLSASLSFFADLK</sequence>
<feature type="compositionally biased region" description="Low complexity" evidence="1">
    <location>
        <begin position="176"/>
        <end position="220"/>
    </location>
</feature>
<feature type="region of interest" description="Disordered" evidence="1">
    <location>
        <begin position="15"/>
        <end position="279"/>
    </location>
</feature>
<gene>
    <name evidence="2" type="ORF">BCR39DRAFT_59992</name>
</gene>
<evidence type="ECO:0000313" key="2">
    <source>
        <dbReference type="EMBL" id="ORY32139.1"/>
    </source>
</evidence>
<feature type="compositionally biased region" description="Low complexity" evidence="1">
    <location>
        <begin position="125"/>
        <end position="155"/>
    </location>
</feature>